<dbReference type="InterPro" id="IPR052161">
    <property type="entry name" value="Mycobact_Acyl-CoA_DH"/>
</dbReference>
<sequence length="742" mass="79760">MHNGVSNDVTGFDPTEHAESVEAVRAVAVEALERDAAWSDLAAAGLLALPVPEEHGGEGLGLVELAALLREVGRRARHLPVWETLACGALTLAAHGTDAQAKDLLPGVATGETLLSPAIREAGSRLGATPTTTFDDGTVSGRKISVTYADRATRLLVTATDGDRTIVALVDPTGPGVVLEESSCSERGTRHTVVLDGAPAELLDDALDRTAARTLLDIAVAGLAVQAAGVVAGARDLTASYVKGRTQFGRSLAEFQAVAMQIAEVYIVSRLTDLAADNVAWRVSAGLDAADDLAVASYWVCAEGPKALRTCHHLHGGVGVDETYPLHHYFSWITDLTHDLDTLPSDVPVESAASKNLELTQAQRSLKAELRAYFTSLAEQNEERDSVAEGARDRHGETYQRLIRKMGDDGWLGVGWPQEYGGHGLGEIEQTIFANEAQWADVHLPAVTLQTVGPTLIRYGTPAQKEKFLARILAGDVHFAIGYSEPDAGTDLASLRTTARREGDHYVVNGQKLWTTGGHQADFVWLAVRTDTEAPKHRGISILIVDTSDPGYSWTPIITADGSHHVNATYYNDVRVPVDMLVGEENAGWKLITTQLNHERVMLGPAGRIEGLRDKVLAWAREAGVLDRPDVTEALGRVNAVFRVNELLNWEVARAAAQGEISVGDASSSKVFAADQVQHLSADLVRIVHRYGDPSEPRTKALMAYLDAQAKRNLVLTFGGGVQEVQRELIAMFGLGLPRVPR</sequence>
<comment type="similarity">
    <text evidence="2">Belongs to the acyl-CoA dehydrogenase family.</text>
</comment>
<dbReference type="GO" id="GO:0050660">
    <property type="term" value="F:flavin adenine dinucleotide binding"/>
    <property type="evidence" value="ECO:0007669"/>
    <property type="project" value="InterPro"/>
</dbReference>
<dbReference type="InterPro" id="IPR037069">
    <property type="entry name" value="AcylCoA_DH/ox_N_sf"/>
</dbReference>
<gene>
    <name evidence="9" type="ORF">ISG29_10515</name>
</gene>
<dbReference type="GO" id="GO:0005886">
    <property type="term" value="C:plasma membrane"/>
    <property type="evidence" value="ECO:0007669"/>
    <property type="project" value="TreeGrafter"/>
</dbReference>
<dbReference type="Proteomes" id="UP000656804">
    <property type="component" value="Unassembled WGS sequence"/>
</dbReference>
<dbReference type="Gene3D" id="2.40.110.10">
    <property type="entry name" value="Butyryl-CoA Dehydrogenase, subunit A, domain 2"/>
    <property type="match status" value="2"/>
</dbReference>
<keyword evidence="4" id="KW-0274">FAD</keyword>
<dbReference type="InterPro" id="IPR046373">
    <property type="entry name" value="Acyl-CoA_Oxase/DH_mid-dom_sf"/>
</dbReference>
<comment type="caution">
    <text evidence="9">The sequence shown here is derived from an EMBL/GenBank/DDBJ whole genome shotgun (WGS) entry which is preliminary data.</text>
</comment>
<evidence type="ECO:0000313" key="10">
    <source>
        <dbReference type="Proteomes" id="UP000656804"/>
    </source>
</evidence>
<dbReference type="Gene3D" id="1.10.540.10">
    <property type="entry name" value="Acyl-CoA dehydrogenase/oxidase, N-terminal domain"/>
    <property type="match status" value="2"/>
</dbReference>
<comment type="cofactor">
    <cofactor evidence="1">
        <name>FAD</name>
        <dbReference type="ChEBI" id="CHEBI:57692"/>
    </cofactor>
</comment>
<dbReference type="SUPFAM" id="SSF56645">
    <property type="entry name" value="Acyl-CoA dehydrogenase NM domain-like"/>
    <property type="match status" value="2"/>
</dbReference>
<evidence type="ECO:0000256" key="5">
    <source>
        <dbReference type="ARBA" id="ARBA00023002"/>
    </source>
</evidence>
<dbReference type="SUPFAM" id="SSF47203">
    <property type="entry name" value="Acyl-CoA dehydrogenase C-terminal domain-like"/>
    <property type="match status" value="2"/>
</dbReference>
<evidence type="ECO:0000259" key="6">
    <source>
        <dbReference type="Pfam" id="PF00441"/>
    </source>
</evidence>
<dbReference type="AlphaFoldDB" id="A0A930Y7L5"/>
<organism evidence="9 10">
    <name type="scientific">Nocardioides acrostichi</name>
    <dbReference type="NCBI Taxonomy" id="2784339"/>
    <lineage>
        <taxon>Bacteria</taxon>
        <taxon>Bacillati</taxon>
        <taxon>Actinomycetota</taxon>
        <taxon>Actinomycetes</taxon>
        <taxon>Propionibacteriales</taxon>
        <taxon>Nocardioidaceae</taxon>
        <taxon>Nocardioides</taxon>
    </lineage>
</organism>
<dbReference type="InterPro" id="IPR006091">
    <property type="entry name" value="Acyl-CoA_Oxase/DH_mid-dom"/>
</dbReference>
<feature type="domain" description="Acyl-CoA dehydrogenase/oxidase N-terminal" evidence="8">
    <location>
        <begin position="387"/>
        <end position="476"/>
    </location>
</feature>
<evidence type="ECO:0000256" key="1">
    <source>
        <dbReference type="ARBA" id="ARBA00001974"/>
    </source>
</evidence>
<evidence type="ECO:0000256" key="4">
    <source>
        <dbReference type="ARBA" id="ARBA00022827"/>
    </source>
</evidence>
<feature type="domain" description="Acyl-CoA dehydrogenase/oxidase N-terminal" evidence="8">
    <location>
        <begin position="31"/>
        <end position="112"/>
    </location>
</feature>
<feature type="domain" description="Acyl-CoA dehydrogenase/oxidase C-terminal" evidence="6">
    <location>
        <begin position="212"/>
        <end position="332"/>
    </location>
</feature>
<accession>A0A930Y7L5</accession>
<dbReference type="InterPro" id="IPR009075">
    <property type="entry name" value="AcylCo_DH/oxidase_C"/>
</dbReference>
<evidence type="ECO:0000259" key="7">
    <source>
        <dbReference type="Pfam" id="PF02770"/>
    </source>
</evidence>
<dbReference type="EMBL" id="JADIVZ010000004">
    <property type="protein sequence ID" value="MBF4162126.1"/>
    <property type="molecule type" value="Genomic_DNA"/>
</dbReference>
<keyword evidence="3" id="KW-0285">Flavoprotein</keyword>
<dbReference type="PANTHER" id="PTHR43292">
    <property type="entry name" value="ACYL-COA DEHYDROGENASE"/>
    <property type="match status" value="1"/>
</dbReference>
<keyword evidence="10" id="KW-1185">Reference proteome</keyword>
<dbReference type="Pfam" id="PF02770">
    <property type="entry name" value="Acyl-CoA_dh_M"/>
    <property type="match status" value="1"/>
</dbReference>
<name>A0A930Y7L5_9ACTN</name>
<dbReference type="Pfam" id="PF02771">
    <property type="entry name" value="Acyl-CoA_dh_N"/>
    <property type="match status" value="2"/>
</dbReference>
<evidence type="ECO:0000259" key="8">
    <source>
        <dbReference type="Pfam" id="PF02771"/>
    </source>
</evidence>
<reference evidence="9" key="1">
    <citation type="submission" date="2020-11" db="EMBL/GenBank/DDBJ databases">
        <title>Nocardioides sp. CBS4Y-1, whole genome shotgun sequence.</title>
        <authorList>
            <person name="Tuo L."/>
        </authorList>
    </citation>
    <scope>NUCLEOTIDE SEQUENCE</scope>
    <source>
        <strain evidence="9">CBS4Y-1</strain>
    </source>
</reference>
<proteinExistence type="inferred from homology"/>
<dbReference type="InterPro" id="IPR036250">
    <property type="entry name" value="AcylCo_DH-like_C"/>
</dbReference>
<feature type="domain" description="Acyl-CoA oxidase/dehydrogenase middle" evidence="7">
    <location>
        <begin position="480"/>
        <end position="567"/>
    </location>
</feature>
<evidence type="ECO:0000256" key="2">
    <source>
        <dbReference type="ARBA" id="ARBA00009347"/>
    </source>
</evidence>
<feature type="domain" description="Acyl-CoA dehydrogenase/oxidase C-terminal" evidence="6">
    <location>
        <begin position="586"/>
        <end position="732"/>
    </location>
</feature>
<evidence type="ECO:0000313" key="9">
    <source>
        <dbReference type="EMBL" id="MBF4162126.1"/>
    </source>
</evidence>
<dbReference type="GO" id="GO:0016627">
    <property type="term" value="F:oxidoreductase activity, acting on the CH-CH group of donors"/>
    <property type="evidence" value="ECO:0007669"/>
    <property type="project" value="InterPro"/>
</dbReference>
<dbReference type="InterPro" id="IPR009100">
    <property type="entry name" value="AcylCoA_DH/oxidase_NM_dom_sf"/>
</dbReference>
<dbReference type="Gene3D" id="1.20.140.10">
    <property type="entry name" value="Butyryl-CoA Dehydrogenase, subunit A, domain 3"/>
    <property type="match status" value="2"/>
</dbReference>
<keyword evidence="5" id="KW-0560">Oxidoreductase</keyword>
<dbReference type="InterPro" id="IPR013786">
    <property type="entry name" value="AcylCoA_DH/ox_N"/>
</dbReference>
<evidence type="ECO:0000256" key="3">
    <source>
        <dbReference type="ARBA" id="ARBA00022630"/>
    </source>
</evidence>
<dbReference type="RefSeq" id="WP_194503379.1">
    <property type="nucleotide sequence ID" value="NZ_JADIVZ010000004.1"/>
</dbReference>
<protein>
    <submittedName>
        <fullName evidence="9">Acyl-CoA dehydrogenase</fullName>
    </submittedName>
</protein>
<dbReference type="PANTHER" id="PTHR43292:SF3">
    <property type="entry name" value="ACYL-COA DEHYDROGENASE FADE29"/>
    <property type="match status" value="1"/>
</dbReference>
<dbReference type="Pfam" id="PF00441">
    <property type="entry name" value="Acyl-CoA_dh_1"/>
    <property type="match status" value="2"/>
</dbReference>